<comment type="subunit">
    <text evidence="9">Homodimer.</text>
</comment>
<dbReference type="GO" id="GO:0000287">
    <property type="term" value="F:magnesium ion binding"/>
    <property type="evidence" value="ECO:0007669"/>
    <property type="project" value="UniProtKB-UniRule"/>
</dbReference>
<comment type="similarity">
    <text evidence="1 9 10">Belongs to the acetokinase family.</text>
</comment>
<dbReference type="UniPathway" id="UPA00340">
    <property type="reaction ID" value="UER00458"/>
</dbReference>
<evidence type="ECO:0000256" key="2">
    <source>
        <dbReference type="ARBA" id="ARBA00022490"/>
    </source>
</evidence>
<dbReference type="AlphaFoldDB" id="A0A1P8N151"/>
<comment type="subcellular location">
    <subcellularLocation>
        <location evidence="9">Cytoplasm</location>
    </subcellularLocation>
</comment>
<proteinExistence type="inferred from homology"/>
<dbReference type="GO" id="GO:0006083">
    <property type="term" value="P:acetate metabolic process"/>
    <property type="evidence" value="ECO:0007669"/>
    <property type="project" value="TreeGrafter"/>
</dbReference>
<evidence type="ECO:0000313" key="11">
    <source>
        <dbReference type="EMBL" id="APX14055.1"/>
    </source>
</evidence>
<dbReference type="InterPro" id="IPR043129">
    <property type="entry name" value="ATPase_NBD"/>
</dbReference>
<dbReference type="NCBIfam" id="TIGR00016">
    <property type="entry name" value="ackA"/>
    <property type="match status" value="1"/>
</dbReference>
<gene>
    <name evidence="9" type="primary">ackA</name>
    <name evidence="11" type="ORF">BWR18_19555</name>
</gene>
<evidence type="ECO:0000256" key="1">
    <source>
        <dbReference type="ARBA" id="ARBA00008748"/>
    </source>
</evidence>
<feature type="binding site" evidence="9">
    <location>
        <position position="9"/>
    </location>
    <ligand>
        <name>Mg(2+)</name>
        <dbReference type="ChEBI" id="CHEBI:18420"/>
    </ligand>
</feature>
<dbReference type="PANTHER" id="PTHR21060">
    <property type="entry name" value="ACETATE KINASE"/>
    <property type="match status" value="1"/>
</dbReference>
<protein>
    <recommendedName>
        <fullName evidence="9">Acetate kinase</fullName>
        <ecNumber evidence="9">2.7.2.1</ecNumber>
    </recommendedName>
    <alternativeName>
        <fullName evidence="9">Acetokinase</fullName>
    </alternativeName>
</protein>
<reference evidence="11 12" key="1">
    <citation type="submission" date="2017-01" db="EMBL/GenBank/DDBJ databases">
        <title>Complete genome of Tateyamaria omphalii DOK1-4 isolated from seawater in Dokdo.</title>
        <authorList>
            <person name="Kim J.H."/>
            <person name="Chi W.-J."/>
        </authorList>
    </citation>
    <scope>NUCLEOTIDE SEQUENCE [LARGE SCALE GENOMIC DNA]</scope>
    <source>
        <strain evidence="11 12">DOK1-4</strain>
        <plasmid evidence="11 12">pDOK1-4-1</plasmid>
    </source>
</reference>
<organism evidence="11 12">
    <name type="scientific">Tateyamaria omphalii</name>
    <dbReference type="NCBI Taxonomy" id="299262"/>
    <lineage>
        <taxon>Bacteria</taxon>
        <taxon>Pseudomonadati</taxon>
        <taxon>Pseudomonadota</taxon>
        <taxon>Alphaproteobacteria</taxon>
        <taxon>Rhodobacterales</taxon>
        <taxon>Roseobacteraceae</taxon>
        <taxon>Tateyamaria</taxon>
    </lineage>
</organism>
<evidence type="ECO:0000256" key="5">
    <source>
        <dbReference type="ARBA" id="ARBA00022741"/>
    </source>
</evidence>
<keyword evidence="4 9" id="KW-0479">Metal-binding</keyword>
<keyword evidence="12" id="KW-1185">Reference proteome</keyword>
<keyword evidence="6 9" id="KW-0418">Kinase</keyword>
<keyword evidence="11" id="KW-0614">Plasmid</keyword>
<evidence type="ECO:0000256" key="10">
    <source>
        <dbReference type="RuleBase" id="RU003835"/>
    </source>
</evidence>
<comment type="pathway">
    <text evidence="9">Metabolic intermediate biosynthesis; acetyl-CoA biosynthesis; acetyl-CoA from acetate: step 1/2.</text>
</comment>
<evidence type="ECO:0000256" key="9">
    <source>
        <dbReference type="HAMAP-Rule" id="MF_00020"/>
    </source>
</evidence>
<feature type="site" description="Transition state stabilizer" evidence="9">
    <location>
        <position position="171"/>
    </location>
</feature>
<evidence type="ECO:0000313" key="12">
    <source>
        <dbReference type="Proteomes" id="UP000186336"/>
    </source>
</evidence>
<keyword evidence="8 9" id="KW-0460">Magnesium</keyword>
<dbReference type="InterPro" id="IPR000890">
    <property type="entry name" value="Aliphatic_acid_kin_short-chain"/>
</dbReference>
<dbReference type="InterPro" id="IPR004372">
    <property type="entry name" value="Ac/propionate_kinase"/>
</dbReference>
<dbReference type="OrthoDB" id="9802453at2"/>
<dbReference type="PRINTS" id="PR00471">
    <property type="entry name" value="ACETATEKNASE"/>
</dbReference>
<dbReference type="Pfam" id="PF00871">
    <property type="entry name" value="Acetate_kinase"/>
    <property type="match status" value="1"/>
</dbReference>
<dbReference type="Proteomes" id="UP000186336">
    <property type="component" value="Plasmid pDOK1-4-1"/>
</dbReference>
<dbReference type="KEGG" id="tom:BWR18_19555"/>
<dbReference type="GO" id="GO:0008776">
    <property type="term" value="F:acetate kinase activity"/>
    <property type="evidence" value="ECO:0007669"/>
    <property type="project" value="UniProtKB-UniRule"/>
</dbReference>
<dbReference type="GO" id="GO:0005524">
    <property type="term" value="F:ATP binding"/>
    <property type="evidence" value="ECO:0007669"/>
    <property type="project" value="UniProtKB-KW"/>
</dbReference>
<dbReference type="Gene3D" id="3.30.420.40">
    <property type="match status" value="2"/>
</dbReference>
<feature type="binding site" evidence="9">
    <location>
        <begin position="318"/>
        <end position="322"/>
    </location>
    <ligand>
        <name>ATP</name>
        <dbReference type="ChEBI" id="CHEBI:30616"/>
    </ligand>
</feature>
<feature type="site" description="Transition state stabilizer" evidence="9">
    <location>
        <position position="231"/>
    </location>
</feature>
<dbReference type="GO" id="GO:0005829">
    <property type="term" value="C:cytosol"/>
    <property type="evidence" value="ECO:0007669"/>
    <property type="project" value="TreeGrafter"/>
</dbReference>
<dbReference type="HAMAP" id="MF_00020">
    <property type="entry name" value="Acetate_kinase"/>
    <property type="match status" value="1"/>
</dbReference>
<keyword evidence="7 9" id="KW-0067">ATP-binding</keyword>
<comment type="catalytic activity">
    <reaction evidence="9">
        <text>acetate + ATP = acetyl phosphate + ADP</text>
        <dbReference type="Rhea" id="RHEA:11352"/>
        <dbReference type="ChEBI" id="CHEBI:22191"/>
        <dbReference type="ChEBI" id="CHEBI:30089"/>
        <dbReference type="ChEBI" id="CHEBI:30616"/>
        <dbReference type="ChEBI" id="CHEBI:456216"/>
        <dbReference type="EC" id="2.7.2.1"/>
    </reaction>
</comment>
<geneLocation type="plasmid" evidence="11 12">
    <name>pDOK1-4-1</name>
</geneLocation>
<comment type="function">
    <text evidence="9">Catalyzes the formation of acetyl phosphate from acetate and ATP. Can also catalyze the reverse reaction.</text>
</comment>
<feature type="binding site" evidence="9">
    <location>
        <begin position="198"/>
        <end position="202"/>
    </location>
    <ligand>
        <name>ATP</name>
        <dbReference type="ChEBI" id="CHEBI:30616"/>
    </ligand>
</feature>
<dbReference type="GO" id="GO:0006085">
    <property type="term" value="P:acetyl-CoA biosynthetic process"/>
    <property type="evidence" value="ECO:0007669"/>
    <property type="project" value="UniProtKB-UniRule"/>
</dbReference>
<keyword evidence="2 9" id="KW-0963">Cytoplasm</keyword>
<evidence type="ECO:0000256" key="7">
    <source>
        <dbReference type="ARBA" id="ARBA00022840"/>
    </source>
</evidence>
<feature type="binding site" evidence="9">
    <location>
        <position position="16"/>
    </location>
    <ligand>
        <name>ATP</name>
        <dbReference type="ChEBI" id="CHEBI:30616"/>
    </ligand>
</feature>
<dbReference type="RefSeq" id="WP_076630518.1">
    <property type="nucleotide sequence ID" value="NZ_CP019313.1"/>
</dbReference>
<sequence>MSGAILTLNTGSSSLKFGLYRDAAEPEMLLTGQVDGLGQKAQLVIEKSTRTIDAPTHESALAQVITALRPHLSGLTISGIGHRIVHGGPRFAEPMVLTPDVLTALAEFSPLAPLHQPHNLAGVTAARAAFPDAVQVGCFDTAFHRGHPWVNDTFALPRNFYHEGVRRYGFHGLSYDYITGVIAAEDPGLHKRKMVIAHLGNGASMCAVREGKSVGSTMGFSALDGLPMGTRCGQIDPGVVLYLIEQRGMAPSDVLAMLYRESGLLGLSGLTSDMRTLLASDAREAGEAIDYYVFRARREIGALTAVLGGIDALVFCGGIGENASVIRARIVEGLEYLGIGIEPQANLRNDREIGSGPTRVMVIPTDEERIIARAVNVALSERLNPVS</sequence>
<dbReference type="EC" id="2.7.2.1" evidence="9"/>
<accession>A0A1P8N151</accession>
<keyword evidence="5 9" id="KW-0547">Nucleotide-binding</keyword>
<dbReference type="InterPro" id="IPR023865">
    <property type="entry name" value="Aliphatic_acid_kinase_CS"/>
</dbReference>
<name>A0A1P8N151_9RHOB</name>
<evidence type="ECO:0000256" key="3">
    <source>
        <dbReference type="ARBA" id="ARBA00022679"/>
    </source>
</evidence>
<feature type="binding site" evidence="9">
    <location>
        <position position="367"/>
    </location>
    <ligand>
        <name>Mg(2+)</name>
        <dbReference type="ChEBI" id="CHEBI:18420"/>
    </ligand>
</feature>
<dbReference type="EMBL" id="CP019313">
    <property type="protein sequence ID" value="APX14055.1"/>
    <property type="molecule type" value="Genomic_DNA"/>
</dbReference>
<feature type="active site" description="Proton donor/acceptor" evidence="9">
    <location>
        <position position="140"/>
    </location>
</feature>
<dbReference type="SUPFAM" id="SSF53067">
    <property type="entry name" value="Actin-like ATPase domain"/>
    <property type="match status" value="2"/>
</dbReference>
<dbReference type="PROSITE" id="PS01076">
    <property type="entry name" value="ACETATE_KINASE_2"/>
    <property type="match status" value="1"/>
</dbReference>
<dbReference type="PANTHER" id="PTHR21060:SF21">
    <property type="entry name" value="ACETATE KINASE"/>
    <property type="match status" value="1"/>
</dbReference>
<evidence type="ECO:0000256" key="4">
    <source>
        <dbReference type="ARBA" id="ARBA00022723"/>
    </source>
</evidence>
<comment type="cofactor">
    <cofactor evidence="9">
        <name>Mg(2+)</name>
        <dbReference type="ChEBI" id="CHEBI:18420"/>
    </cofactor>
    <cofactor evidence="9">
        <name>Mn(2+)</name>
        <dbReference type="ChEBI" id="CHEBI:29035"/>
    </cofactor>
    <text evidence="9">Mg(2+). Can also accept Mn(2+).</text>
</comment>
<dbReference type="PIRSF" id="PIRSF000722">
    <property type="entry name" value="Acetate_prop_kin"/>
    <property type="match status" value="1"/>
</dbReference>
<evidence type="ECO:0000256" key="6">
    <source>
        <dbReference type="ARBA" id="ARBA00022777"/>
    </source>
</evidence>
<keyword evidence="3 9" id="KW-0808">Transferase</keyword>
<evidence type="ECO:0000256" key="8">
    <source>
        <dbReference type="ARBA" id="ARBA00022842"/>
    </source>
</evidence>
<dbReference type="PROSITE" id="PS01075">
    <property type="entry name" value="ACETATE_KINASE_1"/>
    <property type="match status" value="1"/>
</dbReference>
<feature type="binding site" evidence="9">
    <location>
        <position position="83"/>
    </location>
    <ligand>
        <name>substrate</name>
    </ligand>
</feature>
<feature type="binding site" evidence="9">
    <location>
        <begin position="273"/>
        <end position="275"/>
    </location>
    <ligand>
        <name>ATP</name>
        <dbReference type="ChEBI" id="CHEBI:30616"/>
    </ligand>
</feature>